<feature type="compositionally biased region" description="Basic and acidic residues" evidence="1">
    <location>
        <begin position="322"/>
        <end position="331"/>
    </location>
</feature>
<name>A0A9N9EBC0_9GLOM</name>
<dbReference type="EMBL" id="CAJVPI010005242">
    <property type="protein sequence ID" value="CAG8672795.1"/>
    <property type="molecule type" value="Genomic_DNA"/>
</dbReference>
<feature type="region of interest" description="Disordered" evidence="1">
    <location>
        <begin position="132"/>
        <end position="212"/>
    </location>
</feature>
<sequence>DQEIYPTMPPVQAPEWEDLTIITTMNPNLEDLTATSKASLSMNDQSSTSTNSNQFLYLELMIEEMKATMMNTNGELELTLPTEVVEGEQQQQHPATVDSAVLSFENLPTEECQYGVTTILDTEESIRDTSTLTMEEYSSQKKLGTPNQDHLSQPSERSQDIIQMGSMTSTPESLPQISTTPMSNGISEGMKVEGEEEELVKRKEKKRRKNNNTNRWEEYRGKDKEWETKVRRTEAEFGSIRGLKRQMNEDRADLQGKGYDRTLAYAWGKAIYEKPHVSSMAYRIFGSPTRLLALKTYLLYQGCEEDIETDYLSRDKVRKMSHDQLKKENSRRVTATQNFRK</sequence>
<protein>
    <submittedName>
        <fullName evidence="2">4185_t:CDS:1</fullName>
    </submittedName>
</protein>
<feature type="non-terminal residue" evidence="2">
    <location>
        <position position="1"/>
    </location>
</feature>
<proteinExistence type="predicted"/>
<organism evidence="2 3">
    <name type="scientific">Paraglomus brasilianum</name>
    <dbReference type="NCBI Taxonomy" id="144538"/>
    <lineage>
        <taxon>Eukaryota</taxon>
        <taxon>Fungi</taxon>
        <taxon>Fungi incertae sedis</taxon>
        <taxon>Mucoromycota</taxon>
        <taxon>Glomeromycotina</taxon>
        <taxon>Glomeromycetes</taxon>
        <taxon>Paraglomerales</taxon>
        <taxon>Paraglomeraceae</taxon>
        <taxon>Paraglomus</taxon>
    </lineage>
</organism>
<gene>
    <name evidence="2" type="ORF">PBRASI_LOCUS11393</name>
</gene>
<dbReference type="AlphaFoldDB" id="A0A9N9EBC0"/>
<feature type="compositionally biased region" description="Polar residues" evidence="1">
    <location>
        <begin position="332"/>
        <end position="341"/>
    </location>
</feature>
<feature type="compositionally biased region" description="Polar residues" evidence="1">
    <location>
        <begin position="132"/>
        <end position="156"/>
    </location>
</feature>
<evidence type="ECO:0000313" key="3">
    <source>
        <dbReference type="Proteomes" id="UP000789739"/>
    </source>
</evidence>
<evidence type="ECO:0000313" key="2">
    <source>
        <dbReference type="EMBL" id="CAG8672795.1"/>
    </source>
</evidence>
<feature type="region of interest" description="Disordered" evidence="1">
    <location>
        <begin position="322"/>
        <end position="341"/>
    </location>
</feature>
<keyword evidence="3" id="KW-1185">Reference proteome</keyword>
<reference evidence="2" key="1">
    <citation type="submission" date="2021-06" db="EMBL/GenBank/DDBJ databases">
        <authorList>
            <person name="Kallberg Y."/>
            <person name="Tangrot J."/>
            <person name="Rosling A."/>
        </authorList>
    </citation>
    <scope>NUCLEOTIDE SEQUENCE</scope>
    <source>
        <strain evidence="2">BR232B</strain>
    </source>
</reference>
<feature type="compositionally biased region" description="Polar residues" evidence="1">
    <location>
        <begin position="165"/>
        <end position="186"/>
    </location>
</feature>
<accession>A0A9N9EBC0</accession>
<comment type="caution">
    <text evidence="2">The sequence shown here is derived from an EMBL/GenBank/DDBJ whole genome shotgun (WGS) entry which is preliminary data.</text>
</comment>
<dbReference type="Proteomes" id="UP000789739">
    <property type="component" value="Unassembled WGS sequence"/>
</dbReference>
<evidence type="ECO:0000256" key="1">
    <source>
        <dbReference type="SAM" id="MobiDB-lite"/>
    </source>
</evidence>